<dbReference type="EC" id="1.1.1.47" evidence="4"/>
<organism evidence="4 5">
    <name type="scientific">[Mycobacterium] wendilense</name>
    <dbReference type="NCBI Taxonomy" id="3064284"/>
    <lineage>
        <taxon>Bacteria</taxon>
        <taxon>Bacillati</taxon>
        <taxon>Actinomycetota</taxon>
        <taxon>Actinomycetes</taxon>
        <taxon>Mycobacteriales</taxon>
        <taxon>Mycobacteriaceae</taxon>
        <taxon>Mycolicibacter</taxon>
    </lineage>
</organism>
<dbReference type="EMBL" id="OY726395">
    <property type="protein sequence ID" value="CAJ1580020.1"/>
    <property type="molecule type" value="Genomic_DNA"/>
</dbReference>
<dbReference type="Gene3D" id="3.40.50.720">
    <property type="entry name" value="NAD(P)-binding Rossmann-like Domain"/>
    <property type="match status" value="1"/>
</dbReference>
<gene>
    <name evidence="4" type="ORF">MU0050_000804</name>
</gene>
<sequence length="247" mass="25753">MTSFEDRVVVVTGGSRGLGQQMIRTFAERGAHVVIASRKVANCEALADEVRAQTGVRALAVGCNVSDWADCDRLVDAAYGEFGRVDVLINNAGMSPLYPSLDQVDEALYDKVMGVNLKGPFRLSAAIGTRMAAGDGGAIINISSIAAIHADPSTVPYSAAKAGLNAMTGGMAQAFGPKVRVNAIQCGPFLTDISDAWTPEVRARFEAATALGRCGEPEEVLGAVLYFAGTESSYCTGAILRLDGGMA</sequence>
<dbReference type="RefSeq" id="WP_316514471.1">
    <property type="nucleotide sequence ID" value="NZ_OY726395.1"/>
</dbReference>
<accession>A0ABN9NYU3</accession>
<dbReference type="PANTHER" id="PTHR43639:SF1">
    <property type="entry name" value="SHORT-CHAIN DEHYDROGENASE_REDUCTASE FAMILY PROTEIN"/>
    <property type="match status" value="1"/>
</dbReference>
<dbReference type="CDD" id="cd05233">
    <property type="entry name" value="SDR_c"/>
    <property type="match status" value="1"/>
</dbReference>
<dbReference type="InterPro" id="IPR020904">
    <property type="entry name" value="Sc_DH/Rdtase_CS"/>
</dbReference>
<dbReference type="NCBIfam" id="NF005559">
    <property type="entry name" value="PRK07231.1"/>
    <property type="match status" value="1"/>
</dbReference>
<dbReference type="Pfam" id="PF13561">
    <property type="entry name" value="adh_short_C2"/>
    <property type="match status" value="1"/>
</dbReference>
<dbReference type="SMART" id="SM00822">
    <property type="entry name" value="PKS_KR"/>
    <property type="match status" value="1"/>
</dbReference>
<keyword evidence="2 4" id="KW-0560">Oxidoreductase</keyword>
<name>A0ABN9NYU3_9MYCO</name>
<dbReference type="PRINTS" id="PR00081">
    <property type="entry name" value="GDHRDH"/>
</dbReference>
<proteinExistence type="inferred from homology"/>
<dbReference type="InterPro" id="IPR002347">
    <property type="entry name" value="SDR_fam"/>
</dbReference>
<protein>
    <submittedName>
        <fullName evidence="4">Glucose 1-dehydrogenase</fullName>
        <ecNumber evidence="4">1.1.1.47</ecNumber>
    </submittedName>
</protein>
<keyword evidence="5" id="KW-1185">Reference proteome</keyword>
<dbReference type="PANTHER" id="PTHR43639">
    <property type="entry name" value="OXIDOREDUCTASE, SHORT-CHAIN DEHYDROGENASE/REDUCTASE FAMILY (AFU_ORTHOLOGUE AFUA_5G02870)"/>
    <property type="match status" value="1"/>
</dbReference>
<feature type="domain" description="Ketoreductase" evidence="3">
    <location>
        <begin position="7"/>
        <end position="193"/>
    </location>
</feature>
<evidence type="ECO:0000256" key="2">
    <source>
        <dbReference type="ARBA" id="ARBA00023002"/>
    </source>
</evidence>
<dbReference type="PRINTS" id="PR00080">
    <property type="entry name" value="SDRFAMILY"/>
</dbReference>
<dbReference type="Proteomes" id="UP001190466">
    <property type="component" value="Chromosome"/>
</dbReference>
<evidence type="ECO:0000313" key="5">
    <source>
        <dbReference type="Proteomes" id="UP001190466"/>
    </source>
</evidence>
<dbReference type="PROSITE" id="PS00061">
    <property type="entry name" value="ADH_SHORT"/>
    <property type="match status" value="1"/>
</dbReference>
<reference evidence="4 5" key="1">
    <citation type="submission" date="2023-08" db="EMBL/GenBank/DDBJ databases">
        <authorList>
            <person name="Folkvardsen B D."/>
            <person name="Norman A."/>
        </authorList>
    </citation>
    <scope>NUCLEOTIDE SEQUENCE [LARGE SCALE GENOMIC DNA]</scope>
    <source>
        <strain evidence="4 5">Mu0050</strain>
    </source>
</reference>
<dbReference type="InterPro" id="IPR057326">
    <property type="entry name" value="KR_dom"/>
</dbReference>
<dbReference type="SUPFAM" id="SSF51735">
    <property type="entry name" value="NAD(P)-binding Rossmann-fold domains"/>
    <property type="match status" value="1"/>
</dbReference>
<dbReference type="GO" id="GO:0047936">
    <property type="term" value="F:glucose 1-dehydrogenase [NAD(P)+] activity"/>
    <property type="evidence" value="ECO:0007669"/>
    <property type="project" value="UniProtKB-EC"/>
</dbReference>
<comment type="similarity">
    <text evidence="1">Belongs to the short-chain dehydrogenases/reductases (SDR) family.</text>
</comment>
<evidence type="ECO:0000259" key="3">
    <source>
        <dbReference type="SMART" id="SM00822"/>
    </source>
</evidence>
<dbReference type="InterPro" id="IPR036291">
    <property type="entry name" value="NAD(P)-bd_dom_sf"/>
</dbReference>
<evidence type="ECO:0000256" key="1">
    <source>
        <dbReference type="ARBA" id="ARBA00006484"/>
    </source>
</evidence>
<evidence type="ECO:0000313" key="4">
    <source>
        <dbReference type="EMBL" id="CAJ1580020.1"/>
    </source>
</evidence>